<feature type="chain" id="PRO_5045066620" evidence="1">
    <location>
        <begin position="22"/>
        <end position="155"/>
    </location>
</feature>
<comment type="caution">
    <text evidence="2">The sequence shown here is derived from an EMBL/GenBank/DDBJ whole genome shotgun (WGS) entry which is preliminary data.</text>
</comment>
<name>A0ABW9KI84_9BACT</name>
<accession>A0ABW9KI84</accession>
<reference evidence="2 3" key="1">
    <citation type="submission" date="2024-12" db="EMBL/GenBank/DDBJ databases">
        <authorList>
            <person name="Lee Y."/>
        </authorList>
    </citation>
    <scope>NUCLEOTIDE SEQUENCE [LARGE SCALE GENOMIC DNA]</scope>
    <source>
        <strain evidence="2 3">03SUJ4</strain>
    </source>
</reference>
<sequence length="155" mass="17117">MKKTWLSAAAAVVLLVQSSPAERQSPFTNQSRPMLAQVTMLAVSSSSRQSFAGNQEVYLADLQTKNGEHQFVRLVDQYPGYGLPIRDSLLRSRTLFTMRVTREPECDVPGSQIFLAPSDAVVFNASARDSLQAQGTELVPCYKTLHSTIRIAKVK</sequence>
<evidence type="ECO:0000256" key="1">
    <source>
        <dbReference type="SAM" id="SignalP"/>
    </source>
</evidence>
<gene>
    <name evidence="2" type="ORF">ACK2TP_02725</name>
</gene>
<evidence type="ECO:0000313" key="3">
    <source>
        <dbReference type="Proteomes" id="UP001634747"/>
    </source>
</evidence>
<keyword evidence="1" id="KW-0732">Signal</keyword>
<organism evidence="2 3">
    <name type="scientific">Terriglobus aquaticus</name>
    <dbReference type="NCBI Taxonomy" id="940139"/>
    <lineage>
        <taxon>Bacteria</taxon>
        <taxon>Pseudomonadati</taxon>
        <taxon>Acidobacteriota</taxon>
        <taxon>Terriglobia</taxon>
        <taxon>Terriglobales</taxon>
        <taxon>Acidobacteriaceae</taxon>
        <taxon>Terriglobus</taxon>
    </lineage>
</organism>
<dbReference type="RefSeq" id="WP_263413775.1">
    <property type="nucleotide sequence ID" value="NZ_BAABBH010000001.1"/>
</dbReference>
<keyword evidence="3" id="KW-1185">Reference proteome</keyword>
<feature type="signal peptide" evidence="1">
    <location>
        <begin position="1"/>
        <end position="21"/>
    </location>
</feature>
<protein>
    <submittedName>
        <fullName evidence="2">Uncharacterized protein</fullName>
    </submittedName>
</protein>
<dbReference type="EMBL" id="JBJYXY010000001">
    <property type="protein sequence ID" value="MFN2974665.1"/>
    <property type="molecule type" value="Genomic_DNA"/>
</dbReference>
<evidence type="ECO:0000313" key="2">
    <source>
        <dbReference type="EMBL" id="MFN2974665.1"/>
    </source>
</evidence>
<proteinExistence type="predicted"/>
<dbReference type="Proteomes" id="UP001634747">
    <property type="component" value="Unassembled WGS sequence"/>
</dbReference>